<dbReference type="InterPro" id="IPR001647">
    <property type="entry name" value="HTH_TetR"/>
</dbReference>
<keyword evidence="2 4" id="KW-0238">DNA-binding</keyword>
<dbReference type="InterPro" id="IPR036271">
    <property type="entry name" value="Tet_transcr_reg_TetR-rel_C_sf"/>
</dbReference>
<proteinExistence type="predicted"/>
<keyword evidence="3" id="KW-0804">Transcription</keyword>
<keyword evidence="7" id="KW-1185">Reference proteome</keyword>
<dbReference type="PRINTS" id="PR00455">
    <property type="entry name" value="HTHTETR"/>
</dbReference>
<evidence type="ECO:0000313" key="6">
    <source>
        <dbReference type="EMBL" id="MBB5273518.1"/>
    </source>
</evidence>
<accession>A0A7W8HLX0</accession>
<dbReference type="Gene3D" id="1.10.357.10">
    <property type="entry name" value="Tetracycline Repressor, domain 2"/>
    <property type="match status" value="1"/>
</dbReference>
<reference evidence="6 7" key="1">
    <citation type="submission" date="2020-08" db="EMBL/GenBank/DDBJ databases">
        <title>Genomic Encyclopedia of Type Strains, Phase IV (KMG-IV): sequencing the most valuable type-strain genomes for metagenomic binning, comparative biology and taxonomic classification.</title>
        <authorList>
            <person name="Goeker M."/>
        </authorList>
    </citation>
    <scope>NUCLEOTIDE SEQUENCE [LARGE SCALE GENOMIC DNA]</scope>
    <source>
        <strain evidence="6 7">DSM 29781</strain>
    </source>
</reference>
<organism evidence="6 7">
    <name type="scientific">Quisquiliibacterium transsilvanicum</name>
    <dbReference type="NCBI Taxonomy" id="1549638"/>
    <lineage>
        <taxon>Bacteria</taxon>
        <taxon>Pseudomonadati</taxon>
        <taxon>Pseudomonadota</taxon>
        <taxon>Betaproteobacteria</taxon>
        <taxon>Burkholderiales</taxon>
        <taxon>Burkholderiaceae</taxon>
        <taxon>Quisquiliibacterium</taxon>
    </lineage>
</organism>
<dbReference type="SUPFAM" id="SSF46689">
    <property type="entry name" value="Homeodomain-like"/>
    <property type="match status" value="1"/>
</dbReference>
<dbReference type="Pfam" id="PF16859">
    <property type="entry name" value="TetR_C_11"/>
    <property type="match status" value="1"/>
</dbReference>
<dbReference type="InterPro" id="IPR009057">
    <property type="entry name" value="Homeodomain-like_sf"/>
</dbReference>
<dbReference type="SUPFAM" id="SSF48498">
    <property type="entry name" value="Tetracyclin repressor-like, C-terminal domain"/>
    <property type="match status" value="1"/>
</dbReference>
<dbReference type="EMBL" id="JACHGB010000007">
    <property type="protein sequence ID" value="MBB5273518.1"/>
    <property type="molecule type" value="Genomic_DNA"/>
</dbReference>
<dbReference type="PANTHER" id="PTHR30055">
    <property type="entry name" value="HTH-TYPE TRANSCRIPTIONAL REGULATOR RUTR"/>
    <property type="match status" value="1"/>
</dbReference>
<sequence>MSTTQARGPRWERRKESRPAELLAAALEFFVERGYAATRLDEVAARAGVSKGTLYLYFPSKEDLFKAVVRETIVPQIDELRRSVDRADDDCAELLRSFFAQWWQRFGASRLGGIAKLIVAEAGNFPEVARFFQEEVIEPHSELLVAIIERGIQRGEFAPVDARLAAQLWIAPLALKAIWTNSMDALCPPEARLAPERLLQAHTEFVLAALRPQPTGAAS</sequence>
<dbReference type="FunFam" id="1.10.10.60:FF:000141">
    <property type="entry name" value="TetR family transcriptional regulator"/>
    <property type="match status" value="1"/>
</dbReference>
<dbReference type="RefSeq" id="WP_183970223.1">
    <property type="nucleotide sequence ID" value="NZ_BAABEW010000020.1"/>
</dbReference>
<feature type="domain" description="HTH tetR-type" evidence="5">
    <location>
        <begin position="16"/>
        <end position="76"/>
    </location>
</feature>
<evidence type="ECO:0000256" key="1">
    <source>
        <dbReference type="ARBA" id="ARBA00023015"/>
    </source>
</evidence>
<evidence type="ECO:0000313" key="7">
    <source>
        <dbReference type="Proteomes" id="UP000532440"/>
    </source>
</evidence>
<keyword evidence="1" id="KW-0805">Transcription regulation</keyword>
<evidence type="ECO:0000256" key="2">
    <source>
        <dbReference type="ARBA" id="ARBA00023125"/>
    </source>
</evidence>
<dbReference type="InterPro" id="IPR050109">
    <property type="entry name" value="HTH-type_TetR-like_transc_reg"/>
</dbReference>
<evidence type="ECO:0000256" key="4">
    <source>
        <dbReference type="PROSITE-ProRule" id="PRU00335"/>
    </source>
</evidence>
<protein>
    <submittedName>
        <fullName evidence="6">AcrR family transcriptional regulator</fullName>
    </submittedName>
</protein>
<dbReference type="GO" id="GO:0003700">
    <property type="term" value="F:DNA-binding transcription factor activity"/>
    <property type="evidence" value="ECO:0007669"/>
    <property type="project" value="TreeGrafter"/>
</dbReference>
<dbReference type="Proteomes" id="UP000532440">
    <property type="component" value="Unassembled WGS sequence"/>
</dbReference>
<name>A0A7W8HLX0_9BURK</name>
<gene>
    <name evidence="6" type="ORF">HNQ70_003548</name>
</gene>
<dbReference type="InterPro" id="IPR011075">
    <property type="entry name" value="TetR_C"/>
</dbReference>
<dbReference type="PANTHER" id="PTHR30055:SF234">
    <property type="entry name" value="HTH-TYPE TRANSCRIPTIONAL REGULATOR BETI"/>
    <property type="match status" value="1"/>
</dbReference>
<dbReference type="AlphaFoldDB" id="A0A7W8HLX0"/>
<evidence type="ECO:0000256" key="3">
    <source>
        <dbReference type="ARBA" id="ARBA00023163"/>
    </source>
</evidence>
<feature type="DNA-binding region" description="H-T-H motif" evidence="4">
    <location>
        <begin position="39"/>
        <end position="58"/>
    </location>
</feature>
<comment type="caution">
    <text evidence="6">The sequence shown here is derived from an EMBL/GenBank/DDBJ whole genome shotgun (WGS) entry which is preliminary data.</text>
</comment>
<dbReference type="PROSITE" id="PS50977">
    <property type="entry name" value="HTH_TETR_2"/>
    <property type="match status" value="1"/>
</dbReference>
<dbReference type="Pfam" id="PF00440">
    <property type="entry name" value="TetR_N"/>
    <property type="match status" value="1"/>
</dbReference>
<dbReference type="GO" id="GO:0000976">
    <property type="term" value="F:transcription cis-regulatory region binding"/>
    <property type="evidence" value="ECO:0007669"/>
    <property type="project" value="TreeGrafter"/>
</dbReference>
<evidence type="ECO:0000259" key="5">
    <source>
        <dbReference type="PROSITE" id="PS50977"/>
    </source>
</evidence>